<proteinExistence type="inferred from homology"/>
<dbReference type="InterPro" id="IPR036397">
    <property type="entry name" value="RNaseH_sf"/>
</dbReference>
<dbReference type="Gene3D" id="3.30.420.10">
    <property type="entry name" value="Ribonuclease H-like superfamily/Ribonuclease H"/>
    <property type="match status" value="1"/>
</dbReference>
<keyword evidence="11 13" id="KW-0234">DNA repair</keyword>
<evidence type="ECO:0000256" key="11">
    <source>
        <dbReference type="ARBA" id="ARBA00023204"/>
    </source>
</evidence>
<keyword evidence="6 13" id="KW-0227">DNA damage</keyword>
<dbReference type="eggNOG" id="COG0817">
    <property type="taxonomic scope" value="Bacteria"/>
</dbReference>
<name>R1CPS5_9FIRM</name>
<feature type="active site" evidence="13">
    <location>
        <position position="140"/>
    </location>
</feature>
<dbReference type="GO" id="GO:0005737">
    <property type="term" value="C:cytoplasm"/>
    <property type="evidence" value="ECO:0007669"/>
    <property type="project" value="UniProtKB-SubCell"/>
</dbReference>
<dbReference type="GO" id="GO:0048476">
    <property type="term" value="C:Holliday junction resolvase complex"/>
    <property type="evidence" value="ECO:0007669"/>
    <property type="project" value="UniProtKB-UniRule"/>
</dbReference>
<dbReference type="SUPFAM" id="SSF53098">
    <property type="entry name" value="Ribonuclease H-like"/>
    <property type="match status" value="1"/>
</dbReference>
<comment type="caution">
    <text evidence="15">The sequence shown here is derived from an EMBL/GenBank/DDBJ whole genome shotgun (WGS) entry which is preliminary data.</text>
</comment>
<dbReference type="GO" id="GO:0006281">
    <property type="term" value="P:DNA repair"/>
    <property type="evidence" value="ECO:0007669"/>
    <property type="project" value="UniProtKB-UniRule"/>
</dbReference>
<sequence length="164" mass="18158">MKIIGIDPGVAISGYGVIEYTGNKFKVIEYGAVTTSPKTPFPKRLKILYDEYMELFTLHKPDAVAIEELFFNKNVKTAIDVGQARGVHLLAAVNYGVDVFEYTPLQVKQGVVGYGRAEKKQVQEMVKILLNLKEIPKPDDVADGLAVAICHAHSGGFKDMFKIR</sequence>
<evidence type="ECO:0000256" key="9">
    <source>
        <dbReference type="ARBA" id="ARBA00023125"/>
    </source>
</evidence>
<feature type="binding site" evidence="13">
    <location>
        <position position="7"/>
    </location>
    <ligand>
        <name>Mg(2+)</name>
        <dbReference type="ChEBI" id="CHEBI:18420"/>
        <label>1</label>
    </ligand>
</feature>
<dbReference type="GO" id="GO:0008821">
    <property type="term" value="F:crossover junction DNA endonuclease activity"/>
    <property type="evidence" value="ECO:0007669"/>
    <property type="project" value="UniProtKB-UniRule"/>
</dbReference>
<dbReference type="PROSITE" id="PS01321">
    <property type="entry name" value="RUVC"/>
    <property type="match status" value="1"/>
</dbReference>
<dbReference type="PANTHER" id="PTHR30194:SF3">
    <property type="entry name" value="CROSSOVER JUNCTION ENDODEOXYRIBONUCLEASE RUVC"/>
    <property type="match status" value="1"/>
</dbReference>
<dbReference type="CDD" id="cd16962">
    <property type="entry name" value="RuvC"/>
    <property type="match status" value="1"/>
</dbReference>
<evidence type="ECO:0000256" key="4">
    <source>
        <dbReference type="ARBA" id="ARBA00022723"/>
    </source>
</evidence>
<dbReference type="FunFam" id="3.30.420.10:FF:000002">
    <property type="entry name" value="Crossover junction endodeoxyribonuclease RuvC"/>
    <property type="match status" value="1"/>
</dbReference>
<evidence type="ECO:0000313" key="15">
    <source>
        <dbReference type="EMBL" id="EOD00676.1"/>
    </source>
</evidence>
<feature type="binding site" evidence="13">
    <location>
        <position position="140"/>
    </location>
    <ligand>
        <name>Mg(2+)</name>
        <dbReference type="ChEBI" id="CHEBI:18420"/>
        <label>1</label>
    </ligand>
</feature>
<protein>
    <recommendedName>
        <fullName evidence="13 14">Crossover junction endodeoxyribonuclease RuvC</fullName>
        <ecNumber evidence="13 14">3.1.21.10</ecNumber>
    </recommendedName>
    <alternativeName>
        <fullName evidence="13">Holliday junction nuclease RuvC</fullName>
    </alternativeName>
    <alternativeName>
        <fullName evidence="13">Holliday junction resolvase RuvC</fullName>
    </alternativeName>
</protein>
<dbReference type="OrthoDB" id="9805499at2"/>
<dbReference type="Proteomes" id="UP000013378">
    <property type="component" value="Unassembled WGS sequence"/>
</dbReference>
<feature type="active site" evidence="13">
    <location>
        <position position="67"/>
    </location>
</feature>
<dbReference type="InterPro" id="IPR002176">
    <property type="entry name" value="X-over_junc_endoDNase_RuvC"/>
</dbReference>
<dbReference type="GO" id="GO:0006310">
    <property type="term" value="P:DNA recombination"/>
    <property type="evidence" value="ECO:0007669"/>
    <property type="project" value="UniProtKB-UniRule"/>
</dbReference>
<dbReference type="Pfam" id="PF02075">
    <property type="entry name" value="RuvC"/>
    <property type="match status" value="1"/>
</dbReference>
<evidence type="ECO:0000256" key="10">
    <source>
        <dbReference type="ARBA" id="ARBA00023172"/>
    </source>
</evidence>
<organism evidence="15 16">
    <name type="scientific">Caldisalinibacter kiritimatiensis</name>
    <dbReference type="NCBI Taxonomy" id="1304284"/>
    <lineage>
        <taxon>Bacteria</taxon>
        <taxon>Bacillati</taxon>
        <taxon>Bacillota</taxon>
        <taxon>Tissierellia</taxon>
        <taxon>Tissierellales</taxon>
        <taxon>Thermohalobacteraceae</taxon>
        <taxon>Caldisalinibacter</taxon>
    </lineage>
</organism>
<evidence type="ECO:0000256" key="8">
    <source>
        <dbReference type="ARBA" id="ARBA00022842"/>
    </source>
</evidence>
<evidence type="ECO:0000256" key="2">
    <source>
        <dbReference type="ARBA" id="ARBA00022490"/>
    </source>
</evidence>
<dbReference type="PRINTS" id="PR00696">
    <property type="entry name" value="RSOLVASERUVC"/>
</dbReference>
<dbReference type="HAMAP" id="MF_00034">
    <property type="entry name" value="RuvC"/>
    <property type="match status" value="1"/>
</dbReference>
<evidence type="ECO:0000256" key="3">
    <source>
        <dbReference type="ARBA" id="ARBA00022722"/>
    </source>
</evidence>
<dbReference type="InterPro" id="IPR020563">
    <property type="entry name" value="X-over_junc_endoDNase_Mg_BS"/>
</dbReference>
<evidence type="ECO:0000256" key="13">
    <source>
        <dbReference type="HAMAP-Rule" id="MF_00034"/>
    </source>
</evidence>
<evidence type="ECO:0000313" key="16">
    <source>
        <dbReference type="Proteomes" id="UP000013378"/>
    </source>
</evidence>
<keyword evidence="9 13" id="KW-0238">DNA-binding</keyword>
<dbReference type="NCBIfam" id="NF000711">
    <property type="entry name" value="PRK00039.2-1"/>
    <property type="match status" value="1"/>
</dbReference>
<dbReference type="AlphaFoldDB" id="R1CPS5"/>
<dbReference type="GO" id="GO:0003677">
    <property type="term" value="F:DNA binding"/>
    <property type="evidence" value="ECO:0007669"/>
    <property type="project" value="UniProtKB-KW"/>
</dbReference>
<keyword evidence="5 13" id="KW-0255">Endonuclease</keyword>
<keyword evidence="16" id="KW-1185">Reference proteome</keyword>
<comment type="similarity">
    <text evidence="1 13">Belongs to the RuvC family.</text>
</comment>
<dbReference type="RefSeq" id="WP_006312058.1">
    <property type="nucleotide sequence ID" value="NZ_ARZA01000130.1"/>
</dbReference>
<keyword evidence="4 13" id="KW-0479">Metal-binding</keyword>
<dbReference type="EMBL" id="ARZA01000130">
    <property type="protein sequence ID" value="EOD00676.1"/>
    <property type="molecule type" value="Genomic_DNA"/>
</dbReference>
<gene>
    <name evidence="13" type="primary">ruvC</name>
    <name evidence="15" type="ORF">L21TH_1277</name>
</gene>
<comment type="function">
    <text evidence="13">The RuvA-RuvB-RuvC complex processes Holliday junction (HJ) DNA during genetic recombination and DNA repair. Endonuclease that resolves HJ intermediates. Cleaves cruciform DNA by making single-stranded nicks across the HJ at symmetrical positions within the homologous arms, yielding a 5'-phosphate and a 3'-hydroxyl group; requires a central core of homology in the junction. The consensus cleavage sequence is 5'-(A/T)TT(C/G)-3'. Cleavage occurs on the 3'-side of the TT dinucleotide at the point of strand exchange. HJ branch migration catalyzed by RuvA-RuvB allows RuvC to scan DNA until it finds its consensus sequence, where it cleaves and resolves the cruciform DNA.</text>
</comment>
<feature type="active site" evidence="13">
    <location>
        <position position="7"/>
    </location>
</feature>
<feature type="binding site" evidence="13">
    <location>
        <position position="67"/>
    </location>
    <ligand>
        <name>Mg(2+)</name>
        <dbReference type="ChEBI" id="CHEBI:18420"/>
        <label>2</label>
    </ligand>
</feature>
<dbReference type="STRING" id="1304284.L21TH_1277"/>
<dbReference type="NCBIfam" id="TIGR00228">
    <property type="entry name" value="ruvC"/>
    <property type="match status" value="1"/>
</dbReference>
<comment type="cofactor">
    <cofactor evidence="13">
        <name>Mg(2+)</name>
        <dbReference type="ChEBI" id="CHEBI:18420"/>
    </cofactor>
    <text evidence="13">Binds 2 Mg(2+) ion per subunit.</text>
</comment>
<accession>R1CPS5</accession>
<dbReference type="PANTHER" id="PTHR30194">
    <property type="entry name" value="CROSSOVER JUNCTION ENDODEOXYRIBONUCLEASE RUVC"/>
    <property type="match status" value="1"/>
</dbReference>
<keyword evidence="3 13" id="KW-0540">Nuclease</keyword>
<evidence type="ECO:0000256" key="5">
    <source>
        <dbReference type="ARBA" id="ARBA00022759"/>
    </source>
</evidence>
<dbReference type="PATRIC" id="fig|1304284.3.peg.1247"/>
<keyword evidence="8 13" id="KW-0460">Magnesium</keyword>
<dbReference type="EC" id="3.1.21.10" evidence="13 14"/>
<dbReference type="InterPro" id="IPR012337">
    <property type="entry name" value="RNaseH-like_sf"/>
</dbReference>
<comment type="subunit">
    <text evidence="13">Homodimer which binds Holliday junction (HJ) DNA. The HJ becomes 2-fold symmetrical on binding to RuvC with unstacked arms; it has a different conformation from HJ DNA in complex with RuvA. In the full resolvosome a probable DNA-RuvA(4)-RuvB(12)-RuvC(2) complex forms which resolves the HJ.</text>
</comment>
<evidence type="ECO:0000256" key="14">
    <source>
        <dbReference type="NCBIfam" id="TIGR00228"/>
    </source>
</evidence>
<dbReference type="GO" id="GO:0000287">
    <property type="term" value="F:magnesium ion binding"/>
    <property type="evidence" value="ECO:0007669"/>
    <property type="project" value="UniProtKB-UniRule"/>
</dbReference>
<keyword evidence="7 13" id="KW-0378">Hydrolase</keyword>
<comment type="subcellular location">
    <subcellularLocation>
        <location evidence="13">Cytoplasm</location>
    </subcellularLocation>
</comment>
<evidence type="ECO:0000256" key="6">
    <source>
        <dbReference type="ARBA" id="ARBA00022763"/>
    </source>
</evidence>
<evidence type="ECO:0000256" key="1">
    <source>
        <dbReference type="ARBA" id="ARBA00009518"/>
    </source>
</evidence>
<keyword evidence="2 13" id="KW-0963">Cytoplasm</keyword>
<reference evidence="15 16" key="1">
    <citation type="journal article" date="2015" name="Geomicrobiol. J.">
        <title>Caldisalinibacter kiritimatiensis gen. nov., sp. nov., a moderately thermohalophilic thiosulfate-reducing bacterium from a hypersaline microbial mat.</title>
        <authorList>
            <person name="Ben Hania W."/>
            <person name="Joseph M."/>
            <person name="Fiebig A."/>
            <person name="Bunk B."/>
            <person name="Klenk H.-P."/>
            <person name="Fardeau M.-L."/>
            <person name="Spring S."/>
        </authorList>
    </citation>
    <scope>NUCLEOTIDE SEQUENCE [LARGE SCALE GENOMIC DNA]</scope>
    <source>
        <strain evidence="15 16">L21-TH-D2</strain>
    </source>
</reference>
<keyword evidence="10 13" id="KW-0233">DNA recombination</keyword>
<evidence type="ECO:0000256" key="12">
    <source>
        <dbReference type="ARBA" id="ARBA00029354"/>
    </source>
</evidence>
<comment type="catalytic activity">
    <reaction evidence="12 13">
        <text>Endonucleolytic cleavage at a junction such as a reciprocal single-stranded crossover between two homologous DNA duplexes (Holliday junction).</text>
        <dbReference type="EC" id="3.1.21.10"/>
    </reaction>
</comment>
<evidence type="ECO:0000256" key="7">
    <source>
        <dbReference type="ARBA" id="ARBA00022801"/>
    </source>
</evidence>